<proteinExistence type="predicted"/>
<dbReference type="Proteomes" id="UP000298327">
    <property type="component" value="Unassembled WGS sequence"/>
</dbReference>
<evidence type="ECO:0000313" key="1">
    <source>
        <dbReference type="EMBL" id="TFY51452.1"/>
    </source>
</evidence>
<gene>
    <name evidence="1" type="ORF">EVG20_g10998</name>
</gene>
<protein>
    <submittedName>
        <fullName evidence="1">Uncharacterized protein</fullName>
    </submittedName>
</protein>
<dbReference type="AlphaFoldDB" id="A0A4Y9XNY4"/>
<keyword evidence="2" id="KW-1185">Reference proteome</keyword>
<organism evidence="1 2">
    <name type="scientific">Dentipellis fragilis</name>
    <dbReference type="NCBI Taxonomy" id="205917"/>
    <lineage>
        <taxon>Eukaryota</taxon>
        <taxon>Fungi</taxon>
        <taxon>Dikarya</taxon>
        <taxon>Basidiomycota</taxon>
        <taxon>Agaricomycotina</taxon>
        <taxon>Agaricomycetes</taxon>
        <taxon>Russulales</taxon>
        <taxon>Hericiaceae</taxon>
        <taxon>Dentipellis</taxon>
    </lineage>
</organism>
<accession>A0A4Y9XNY4</accession>
<name>A0A4Y9XNY4_9AGAM</name>
<comment type="caution">
    <text evidence="1">The sequence shown here is derived from an EMBL/GenBank/DDBJ whole genome shotgun (WGS) entry which is preliminary data.</text>
</comment>
<evidence type="ECO:0000313" key="2">
    <source>
        <dbReference type="Proteomes" id="UP000298327"/>
    </source>
</evidence>
<dbReference type="EMBL" id="SEOQ01001514">
    <property type="protein sequence ID" value="TFY51452.1"/>
    <property type="molecule type" value="Genomic_DNA"/>
</dbReference>
<reference evidence="1 2" key="1">
    <citation type="submission" date="2019-02" db="EMBL/GenBank/DDBJ databases">
        <title>Genome sequencing of the rare red list fungi Dentipellis fragilis.</title>
        <authorList>
            <person name="Buettner E."/>
            <person name="Kellner H."/>
        </authorList>
    </citation>
    <scope>NUCLEOTIDE SEQUENCE [LARGE SCALE GENOMIC DNA]</scope>
    <source>
        <strain evidence="1 2">DSM 105465</strain>
    </source>
</reference>
<sequence length="504" mass="56039">MLRLRALAAASVSDTRSALISMDGPAFVACYQILQKDNRQGTAGGAEQLAYIDAGNHSPRDRACLETLGLFMPVVPRAAFNHVPSGGSLLQIRRRAGVQEMGRPPMSRLIGGSRVRGGCHADGPVNLLRIRVRAEGIERLKRPLDRIVPEAAWRTRVFEKEVACMRGCYVEPQSDCYLILQVLRVERRQSTQQQHLELREGLLGLVSPSLSLELARPLPDLLDMSVPVSAFKSAVCRLRSCRFARDSPPARAALWTRNCDGDITNTCFFPSRRPGDRTSTSRVECQRRQGVLDERAGPESKTTARWLADYVAVVLSPPARSRSFMLNVLRRGGCGHLASCDSRVVVVRVRIQAGDPLCMRPLRTMPVLRRAAPRSRPSEREAGLGPQIPGYADLGPIIQSVFRAKVVPDEPDRVPEIIKASSRAFRRNTYARAVSAQIQGLSPECSARWMQWKVEKVSDRCTIKPITCLPVAPVILHFHRHPSRTGGLELHVRITTRVRVGRWD</sequence>